<gene>
    <name evidence="1" type="ORF">SDC9_147605</name>
</gene>
<name>A0A645EEU0_9ZZZZ</name>
<accession>A0A645EEU0</accession>
<dbReference type="AlphaFoldDB" id="A0A645EEU0"/>
<evidence type="ECO:0000313" key="1">
    <source>
        <dbReference type="EMBL" id="MPN00411.1"/>
    </source>
</evidence>
<comment type="caution">
    <text evidence="1">The sequence shown here is derived from an EMBL/GenBank/DDBJ whole genome shotgun (WGS) entry which is preliminary data.</text>
</comment>
<dbReference type="EMBL" id="VSSQ01046438">
    <property type="protein sequence ID" value="MPN00411.1"/>
    <property type="molecule type" value="Genomic_DNA"/>
</dbReference>
<sequence length="61" mass="7043">MVSSEIKMRVAQNCPGYNNRNYFSMMSMLESSESCNTCTNYVRGKCVKDLFDEVYGKIRVN</sequence>
<reference evidence="1" key="1">
    <citation type="submission" date="2019-08" db="EMBL/GenBank/DDBJ databases">
        <authorList>
            <person name="Kucharzyk K."/>
            <person name="Murdoch R.W."/>
            <person name="Higgins S."/>
            <person name="Loffler F."/>
        </authorList>
    </citation>
    <scope>NUCLEOTIDE SEQUENCE</scope>
</reference>
<proteinExistence type="predicted"/>
<organism evidence="1">
    <name type="scientific">bioreactor metagenome</name>
    <dbReference type="NCBI Taxonomy" id="1076179"/>
    <lineage>
        <taxon>unclassified sequences</taxon>
        <taxon>metagenomes</taxon>
        <taxon>ecological metagenomes</taxon>
    </lineage>
</organism>
<protein>
    <submittedName>
        <fullName evidence="1">Uncharacterized protein</fullName>
    </submittedName>
</protein>